<dbReference type="Proteomes" id="UP001207588">
    <property type="component" value="Unassembled WGS sequence"/>
</dbReference>
<proteinExistence type="predicted"/>
<evidence type="ECO:0000313" key="1">
    <source>
        <dbReference type="EMBL" id="MCV6992103.1"/>
    </source>
</evidence>
<dbReference type="AlphaFoldDB" id="A0AAW5SAF4"/>
<name>A0AAW5SAF4_MYCBC</name>
<dbReference type="EMBL" id="JACKTG010000080">
    <property type="protein sequence ID" value="MCV6992103.1"/>
    <property type="molecule type" value="Genomic_DNA"/>
</dbReference>
<reference evidence="1" key="1">
    <citation type="submission" date="2020-07" db="EMBL/GenBank/DDBJ databases">
        <authorList>
            <person name="Pettersson B.M.F."/>
            <person name="Behra P.R.K."/>
            <person name="Ramesh M."/>
            <person name="Das S."/>
            <person name="Dasgupta S."/>
            <person name="Kirsebom L.A."/>
        </authorList>
    </citation>
    <scope>NUCLEOTIDE SEQUENCE</scope>
    <source>
        <strain evidence="1">DSM 45439</strain>
    </source>
</reference>
<evidence type="ECO:0000313" key="2">
    <source>
        <dbReference type="Proteomes" id="UP001207588"/>
    </source>
</evidence>
<comment type="caution">
    <text evidence="1">The sequence shown here is derived from an EMBL/GenBank/DDBJ whole genome shotgun (WGS) entry which is preliminary data.</text>
</comment>
<sequence>MAADERTGLLERLAVASLVAEAEDLTRGVRYLSVATGDPETDDDLARVNTLTAAAWTPRPGAATTSIRGGNDYLTIRVEGFRRGGVRRRPRRAGTDDQPWLLAHHSLTAPLLSRADDTSPRPSRAQLIVDRADGLPVDQVIGSGPDCHDVQFVEVGQSAEGVGDRLRGHAFVQPLLNLVNLRSGQRHVSPFLHPSAAGQRRVGTCYSRCSAPRRAAGSSAGLLPATDAAVFSLGDQILAH</sequence>
<protein>
    <submittedName>
        <fullName evidence="1">Uncharacterized protein</fullName>
    </submittedName>
</protein>
<gene>
    <name evidence="1" type="ORF">H7I91_23000</name>
</gene>
<reference evidence="1" key="2">
    <citation type="journal article" date="2022" name="BMC Genomics">
        <title>Comparative genome analysis of mycobacteria focusing on tRNA and non-coding RNA.</title>
        <authorList>
            <person name="Behra P.R.K."/>
            <person name="Pettersson B.M.F."/>
            <person name="Ramesh M."/>
            <person name="Das S."/>
            <person name="Dasgupta S."/>
            <person name="Kirsebom L.A."/>
        </authorList>
    </citation>
    <scope>NUCLEOTIDE SEQUENCE</scope>
    <source>
        <strain evidence="1">DSM 45439</strain>
    </source>
</reference>
<organism evidence="1 2">
    <name type="scientific">Mycobacterium bouchedurhonense</name>
    <dbReference type="NCBI Taxonomy" id="701041"/>
    <lineage>
        <taxon>Bacteria</taxon>
        <taxon>Bacillati</taxon>
        <taxon>Actinomycetota</taxon>
        <taxon>Actinomycetes</taxon>
        <taxon>Mycobacteriales</taxon>
        <taxon>Mycobacteriaceae</taxon>
        <taxon>Mycobacterium</taxon>
        <taxon>Mycobacterium avium complex (MAC)</taxon>
    </lineage>
</organism>
<dbReference type="RefSeq" id="WP_158084978.1">
    <property type="nucleotide sequence ID" value="NZ_JACKTG010000080.1"/>
</dbReference>
<accession>A0AAW5SAF4</accession>